<reference evidence="4 5" key="1">
    <citation type="submission" date="2017-08" db="EMBL/GenBank/DDBJ databases">
        <title>Infants hospitalized years apart are colonized by the same room-sourced microbial strains.</title>
        <authorList>
            <person name="Brooks B."/>
            <person name="Olm M.R."/>
            <person name="Firek B.A."/>
            <person name="Baker R."/>
            <person name="Thomas B.C."/>
            <person name="Morowitz M.J."/>
            <person name="Banfield J.F."/>
        </authorList>
    </citation>
    <scope>NUCLEOTIDE SEQUENCE [LARGE SCALE GENOMIC DNA]</scope>
    <source>
        <strain evidence="4">S2_005_003_R2_42</strain>
    </source>
</reference>
<evidence type="ECO:0000256" key="2">
    <source>
        <dbReference type="ARBA" id="ARBA00023002"/>
    </source>
</evidence>
<dbReference type="AlphaFoldDB" id="A0A2W5KQU4"/>
<dbReference type="Proteomes" id="UP000249046">
    <property type="component" value="Unassembled WGS sequence"/>
</dbReference>
<dbReference type="Pfam" id="PF07992">
    <property type="entry name" value="Pyr_redox_2"/>
    <property type="match status" value="1"/>
</dbReference>
<name>A0A2W5KQU4_9GAMM</name>
<dbReference type="SUPFAM" id="SSF51905">
    <property type="entry name" value="FAD/NAD(P)-binding domain"/>
    <property type="match status" value="1"/>
</dbReference>
<feature type="domain" description="FAD/NAD(P)-binding" evidence="3">
    <location>
        <begin position="5"/>
        <end position="280"/>
    </location>
</feature>
<sequence length="297" mass="31556">MDLIDVIVVGAGPAGLTAATYLRRFHRSCLVLDAGQSRVRWIPESNNCPGFPHGVSGPALLLRMQEQAASVEVPIEQARVDRIAHDGESFELSAGERRWRSRRVILATGIVDRLPDEPWVAEAIACRAMRLCAVCDAYEATDLRIGVLGASDVVGSHARFLRTYSRSVSVLPTDEGDGADAGRASREAGVRWLPVGGRLHFDGQRCVYTPPEGEPVEFDTVYPYLGCDTIAGIAAAAGAALDATGQVLVDGHQQTRLPGLYAIGDVVSGLNQIAVAVGQAAVAATHAHNGLPFVARE</sequence>
<proteinExistence type="predicted"/>
<gene>
    <name evidence="4" type="ORF">DI564_01670</name>
</gene>
<evidence type="ECO:0000313" key="5">
    <source>
        <dbReference type="Proteomes" id="UP000249046"/>
    </source>
</evidence>
<evidence type="ECO:0000259" key="3">
    <source>
        <dbReference type="Pfam" id="PF07992"/>
    </source>
</evidence>
<dbReference type="InterPro" id="IPR036188">
    <property type="entry name" value="FAD/NAD-bd_sf"/>
</dbReference>
<dbReference type="PANTHER" id="PTHR48105">
    <property type="entry name" value="THIOREDOXIN REDUCTASE 1-RELATED-RELATED"/>
    <property type="match status" value="1"/>
</dbReference>
<dbReference type="EMBL" id="QFPO01000002">
    <property type="protein sequence ID" value="PZQ19441.1"/>
    <property type="molecule type" value="Genomic_DNA"/>
</dbReference>
<organism evidence="4 5">
    <name type="scientific">Rhodanobacter denitrificans</name>
    <dbReference type="NCBI Taxonomy" id="666685"/>
    <lineage>
        <taxon>Bacteria</taxon>
        <taxon>Pseudomonadati</taxon>
        <taxon>Pseudomonadota</taxon>
        <taxon>Gammaproteobacteria</taxon>
        <taxon>Lysobacterales</taxon>
        <taxon>Rhodanobacteraceae</taxon>
        <taxon>Rhodanobacter</taxon>
    </lineage>
</organism>
<keyword evidence="1" id="KW-0285">Flavoprotein</keyword>
<comment type="caution">
    <text evidence="4">The sequence shown here is derived from an EMBL/GenBank/DDBJ whole genome shotgun (WGS) entry which is preliminary data.</text>
</comment>
<protein>
    <submittedName>
        <fullName evidence="4">NAD(P)/FAD-dependent oxidoreductase</fullName>
    </submittedName>
</protein>
<evidence type="ECO:0000313" key="4">
    <source>
        <dbReference type="EMBL" id="PZQ19441.1"/>
    </source>
</evidence>
<evidence type="ECO:0000256" key="1">
    <source>
        <dbReference type="ARBA" id="ARBA00022630"/>
    </source>
</evidence>
<dbReference type="PRINTS" id="PR00469">
    <property type="entry name" value="PNDRDTASEII"/>
</dbReference>
<dbReference type="InterPro" id="IPR050097">
    <property type="entry name" value="Ferredoxin-NADP_redctase_2"/>
</dbReference>
<dbReference type="Gene3D" id="3.50.50.60">
    <property type="entry name" value="FAD/NAD(P)-binding domain"/>
    <property type="match status" value="2"/>
</dbReference>
<dbReference type="PRINTS" id="PR00368">
    <property type="entry name" value="FADPNR"/>
</dbReference>
<dbReference type="GO" id="GO:0016491">
    <property type="term" value="F:oxidoreductase activity"/>
    <property type="evidence" value="ECO:0007669"/>
    <property type="project" value="UniProtKB-KW"/>
</dbReference>
<keyword evidence="2" id="KW-0560">Oxidoreductase</keyword>
<accession>A0A2W5KQU4</accession>
<dbReference type="InterPro" id="IPR023753">
    <property type="entry name" value="FAD/NAD-binding_dom"/>
</dbReference>